<dbReference type="AlphaFoldDB" id="F4S3X2"/>
<reference evidence="3" key="1">
    <citation type="journal article" date="2011" name="Proc. Natl. Acad. Sci. U.S.A.">
        <title>Obligate biotrophy features unraveled by the genomic analysis of rust fungi.</title>
        <authorList>
            <person name="Duplessis S."/>
            <person name="Cuomo C.A."/>
            <person name="Lin Y.-C."/>
            <person name="Aerts A."/>
            <person name="Tisserant E."/>
            <person name="Veneault-Fourrey C."/>
            <person name="Joly D.L."/>
            <person name="Hacquard S."/>
            <person name="Amselem J."/>
            <person name="Cantarel B.L."/>
            <person name="Chiu R."/>
            <person name="Coutinho P.M."/>
            <person name="Feau N."/>
            <person name="Field M."/>
            <person name="Frey P."/>
            <person name="Gelhaye E."/>
            <person name="Goldberg J."/>
            <person name="Grabherr M.G."/>
            <person name="Kodira C.D."/>
            <person name="Kohler A."/>
            <person name="Kuees U."/>
            <person name="Lindquist E.A."/>
            <person name="Lucas S.M."/>
            <person name="Mago R."/>
            <person name="Mauceli E."/>
            <person name="Morin E."/>
            <person name="Murat C."/>
            <person name="Pangilinan J.L."/>
            <person name="Park R."/>
            <person name="Pearson M."/>
            <person name="Quesneville H."/>
            <person name="Rouhier N."/>
            <person name="Sakthikumar S."/>
            <person name="Salamov A.A."/>
            <person name="Schmutz J."/>
            <person name="Selles B."/>
            <person name="Shapiro H."/>
            <person name="Tanguay P."/>
            <person name="Tuskan G.A."/>
            <person name="Henrissat B."/>
            <person name="Van de Peer Y."/>
            <person name="Rouze P."/>
            <person name="Ellis J.G."/>
            <person name="Dodds P.N."/>
            <person name="Schein J.E."/>
            <person name="Zhong S."/>
            <person name="Hamelin R.C."/>
            <person name="Grigoriev I.V."/>
            <person name="Szabo L.J."/>
            <person name="Martin F."/>
        </authorList>
    </citation>
    <scope>NUCLEOTIDE SEQUENCE [LARGE SCALE GENOMIC DNA]</scope>
    <source>
        <strain evidence="3">98AG31 / pathotype 3-4-7</strain>
    </source>
</reference>
<dbReference type="InParanoid" id="F4S3X2"/>
<protein>
    <submittedName>
        <fullName evidence="2">Uncharacterized protein</fullName>
    </submittedName>
</protein>
<gene>
    <name evidence="2" type="ORF">MELLADRAFT_67644</name>
</gene>
<dbReference type="KEGG" id="mlr:MELLADRAFT_67644"/>
<dbReference type="VEuPathDB" id="FungiDB:MELLADRAFT_67644"/>
<feature type="region of interest" description="Disordered" evidence="1">
    <location>
        <begin position="1"/>
        <end position="39"/>
    </location>
</feature>
<sequence>MPTESHSTSSGRRKDSSSSPRTKRRGHHASSNNIEPIHPQDDFYLKSAEFRLWLKEEKNKYIDQIDTDKARTYFAKFARHWNRGKLDSIYYELPIHLRASTTASSSHTWSFQERSTLEREKAQNARHEAVAGPLNPAPMSQKPLIGPPRPPQMVPASTSTARVQHRSEEDGQQSSSSLQRRADAKRKRNDEREEERSNRATGKDRLLEKKREKREGNTNYQREQEDRTAVDLDDRTMFGTDSSFQAAVRERDRAAARRNKTNFKQEKQMIQDQKIAVMRSKEDDTMAMLRALADSKFKPSA</sequence>
<dbReference type="PANTHER" id="PTHR34117">
    <property type="entry name" value="STYLE CELL-CYCLE INHIBITOR 1"/>
    <property type="match status" value="1"/>
</dbReference>
<keyword evidence="3" id="KW-1185">Reference proteome</keyword>
<feature type="region of interest" description="Disordered" evidence="1">
    <location>
        <begin position="102"/>
        <end position="236"/>
    </location>
</feature>
<evidence type="ECO:0000256" key="1">
    <source>
        <dbReference type="SAM" id="MobiDB-lite"/>
    </source>
</evidence>
<dbReference type="GeneID" id="18930868"/>
<dbReference type="PANTHER" id="PTHR34117:SF1">
    <property type="entry name" value="STYLE CELL-CYCLE INHIBITOR 1"/>
    <property type="match status" value="1"/>
</dbReference>
<dbReference type="InterPro" id="IPR044688">
    <property type="entry name" value="SCI-1-like"/>
</dbReference>
<proteinExistence type="predicted"/>
<dbReference type="EMBL" id="GL883145">
    <property type="protein sequence ID" value="EGG00606.1"/>
    <property type="molecule type" value="Genomic_DNA"/>
</dbReference>
<dbReference type="HOGENOM" id="CLU_061245_1_0_1"/>
<evidence type="ECO:0000313" key="3">
    <source>
        <dbReference type="Proteomes" id="UP000001072"/>
    </source>
</evidence>
<name>F4S3X2_MELLP</name>
<dbReference type="STRING" id="747676.F4S3X2"/>
<dbReference type="RefSeq" id="XP_007416060.1">
    <property type="nucleotide sequence ID" value="XM_007415998.1"/>
</dbReference>
<dbReference type="eggNOG" id="ENOG502S2GY">
    <property type="taxonomic scope" value="Eukaryota"/>
</dbReference>
<dbReference type="OrthoDB" id="2139939at2759"/>
<evidence type="ECO:0000313" key="2">
    <source>
        <dbReference type="EMBL" id="EGG00606.1"/>
    </source>
</evidence>
<feature type="compositionally biased region" description="Low complexity" evidence="1">
    <location>
        <begin position="1"/>
        <end position="10"/>
    </location>
</feature>
<accession>F4S3X2</accession>
<dbReference type="Proteomes" id="UP000001072">
    <property type="component" value="Unassembled WGS sequence"/>
</dbReference>
<organism evidence="3">
    <name type="scientific">Melampsora larici-populina (strain 98AG31 / pathotype 3-4-7)</name>
    <name type="common">Poplar leaf rust fungus</name>
    <dbReference type="NCBI Taxonomy" id="747676"/>
    <lineage>
        <taxon>Eukaryota</taxon>
        <taxon>Fungi</taxon>
        <taxon>Dikarya</taxon>
        <taxon>Basidiomycota</taxon>
        <taxon>Pucciniomycotina</taxon>
        <taxon>Pucciniomycetes</taxon>
        <taxon>Pucciniales</taxon>
        <taxon>Melampsoraceae</taxon>
        <taxon>Melampsora</taxon>
    </lineage>
</organism>
<feature type="compositionally biased region" description="Basic and acidic residues" evidence="1">
    <location>
        <begin position="188"/>
        <end position="236"/>
    </location>
</feature>
<feature type="compositionally biased region" description="Basic and acidic residues" evidence="1">
    <location>
        <begin position="115"/>
        <end position="129"/>
    </location>
</feature>